<dbReference type="EMBL" id="CP014687">
    <property type="protein sequence ID" value="AQT05207.1"/>
    <property type="molecule type" value="Genomic_DNA"/>
</dbReference>
<dbReference type="Proteomes" id="UP000189055">
    <property type="component" value="Chromosome"/>
</dbReference>
<evidence type="ECO:0000313" key="1">
    <source>
        <dbReference type="EMBL" id="AQT05207.1"/>
    </source>
</evidence>
<organism evidence="1 2">
    <name type="scientific">Acetobacter persici</name>
    <dbReference type="NCBI Taxonomy" id="1076596"/>
    <lineage>
        <taxon>Bacteria</taxon>
        <taxon>Pseudomonadati</taxon>
        <taxon>Pseudomonadota</taxon>
        <taxon>Alphaproteobacteria</taxon>
        <taxon>Acetobacterales</taxon>
        <taxon>Acetobacteraceae</taxon>
        <taxon>Acetobacter</taxon>
    </lineage>
</organism>
<protein>
    <submittedName>
        <fullName evidence="1">Uncharacterized protein</fullName>
    </submittedName>
</protein>
<evidence type="ECO:0000313" key="2">
    <source>
        <dbReference type="Proteomes" id="UP000189055"/>
    </source>
</evidence>
<dbReference type="KEGG" id="aper:A0U91_10320"/>
<proteinExistence type="predicted"/>
<accession>A0A1U9LFP8</accession>
<name>A0A1U9LFP8_9PROT</name>
<gene>
    <name evidence="1" type="ORF">A0U91_10320</name>
</gene>
<reference evidence="1 2" key="1">
    <citation type="submission" date="2016-03" db="EMBL/GenBank/DDBJ databases">
        <title>Acetic acid bacteria sequencing.</title>
        <authorList>
            <person name="Brandt J."/>
            <person name="Jakob F."/>
            <person name="Vogel R.F."/>
        </authorList>
    </citation>
    <scope>NUCLEOTIDE SEQUENCE [LARGE SCALE GENOMIC DNA]</scope>
    <source>
        <strain evidence="1 2">TMW2.1084</strain>
    </source>
</reference>
<dbReference type="AlphaFoldDB" id="A0A1U9LFP8"/>
<sequence length="164" mass="19348">MAISVDVAYIISITMPINEKEKIPIFFSGSEPLKGVLKEAPYPNFWIDMSDYNSLFKKEDQLLSTPACSRDAVKEYCETFFEEYKNYIFRPFIYKDKTNTISNPPDGYNEKLITIQKEYRKFKRQTSEKYSEHKSLERGKGMTEEKFNEKKANTIEFINKKIDN</sequence>